<dbReference type="Pfam" id="PF08281">
    <property type="entry name" value="Sigma70_r4_2"/>
    <property type="match status" value="1"/>
</dbReference>
<evidence type="ECO:0000313" key="6">
    <source>
        <dbReference type="EMBL" id="SHJ79498.1"/>
    </source>
</evidence>
<keyword evidence="7" id="KW-1185">Reference proteome</keyword>
<dbReference type="PANTHER" id="PTHR43133">
    <property type="entry name" value="RNA POLYMERASE ECF-TYPE SIGMA FACTO"/>
    <property type="match status" value="1"/>
</dbReference>
<comment type="similarity">
    <text evidence="1">Belongs to the sigma-70 factor family. ECF subfamily.</text>
</comment>
<evidence type="ECO:0000256" key="4">
    <source>
        <dbReference type="ARBA" id="ARBA00023163"/>
    </source>
</evidence>
<dbReference type="OrthoDB" id="1100095at2"/>
<dbReference type="InterPro" id="IPR000792">
    <property type="entry name" value="Tscrpt_reg_LuxR_C"/>
</dbReference>
<organism evidence="6 7">
    <name type="scientific">Arenibacter nanhaiticus</name>
    <dbReference type="NCBI Taxonomy" id="558155"/>
    <lineage>
        <taxon>Bacteria</taxon>
        <taxon>Pseudomonadati</taxon>
        <taxon>Bacteroidota</taxon>
        <taxon>Flavobacteriia</taxon>
        <taxon>Flavobacteriales</taxon>
        <taxon>Flavobacteriaceae</taxon>
        <taxon>Arenibacter</taxon>
    </lineage>
</organism>
<evidence type="ECO:0000256" key="2">
    <source>
        <dbReference type="ARBA" id="ARBA00023015"/>
    </source>
</evidence>
<dbReference type="InterPro" id="IPR013249">
    <property type="entry name" value="RNA_pol_sigma70_r4_t2"/>
</dbReference>
<feature type="domain" description="HTH luxR-type" evidence="5">
    <location>
        <begin position="124"/>
        <end position="181"/>
    </location>
</feature>
<accession>A0A1M6M7Q5</accession>
<evidence type="ECO:0000259" key="5">
    <source>
        <dbReference type="SMART" id="SM00421"/>
    </source>
</evidence>
<keyword evidence="2" id="KW-0805">Transcription regulation</keyword>
<gene>
    <name evidence="6" type="ORF">SAMN04487911_1389</name>
</gene>
<dbReference type="NCBIfam" id="TIGR02937">
    <property type="entry name" value="sigma70-ECF"/>
    <property type="match status" value="1"/>
</dbReference>
<protein>
    <submittedName>
        <fullName evidence="6">RNA polymerase sigma-70 factor, ECF subfamily</fullName>
    </submittedName>
</protein>
<dbReference type="InterPro" id="IPR014327">
    <property type="entry name" value="RNA_pol_sigma70_bacteroid"/>
</dbReference>
<keyword evidence="4" id="KW-0804">Transcription</keyword>
<dbReference type="Pfam" id="PF04542">
    <property type="entry name" value="Sigma70_r2"/>
    <property type="match status" value="1"/>
</dbReference>
<dbReference type="PRINTS" id="PR00038">
    <property type="entry name" value="HTHLUXR"/>
</dbReference>
<dbReference type="PANTHER" id="PTHR43133:SF46">
    <property type="entry name" value="RNA POLYMERASE SIGMA-70 FACTOR ECF SUBFAMILY"/>
    <property type="match status" value="1"/>
</dbReference>
<dbReference type="STRING" id="558155.SAMN04487911_1389"/>
<evidence type="ECO:0000313" key="7">
    <source>
        <dbReference type="Proteomes" id="UP000184231"/>
    </source>
</evidence>
<dbReference type="InterPro" id="IPR036388">
    <property type="entry name" value="WH-like_DNA-bd_sf"/>
</dbReference>
<dbReference type="NCBIfam" id="TIGR02985">
    <property type="entry name" value="Sig70_bacteroi1"/>
    <property type="match status" value="1"/>
</dbReference>
<dbReference type="GO" id="GO:0016987">
    <property type="term" value="F:sigma factor activity"/>
    <property type="evidence" value="ECO:0007669"/>
    <property type="project" value="UniProtKB-KW"/>
</dbReference>
<dbReference type="SUPFAM" id="SSF88946">
    <property type="entry name" value="Sigma2 domain of RNA polymerase sigma factors"/>
    <property type="match status" value="1"/>
</dbReference>
<dbReference type="InterPro" id="IPR013325">
    <property type="entry name" value="RNA_pol_sigma_r2"/>
</dbReference>
<sequence>MRDQKHLIDGIKNGDQSAFKLLFDTHYQPLCAYLKGFTTDLDTAEELAQLTFVTLWRKRETIVIHTSIKSYLYKMSNNLFLQSLRQRNKEQTFLEDLKQEALQEVIETNDIDSEDYTNRLKKSIEQLPERCQEILNLKLKGLKYKEIADELGISIKTVESQMRIAFTKIREEFKDGLILFFLLKE</sequence>
<evidence type="ECO:0000256" key="1">
    <source>
        <dbReference type="ARBA" id="ARBA00010641"/>
    </source>
</evidence>
<dbReference type="EMBL" id="FQYX01000038">
    <property type="protein sequence ID" value="SHJ79498.1"/>
    <property type="molecule type" value="Genomic_DNA"/>
</dbReference>
<dbReference type="InterPro" id="IPR007627">
    <property type="entry name" value="RNA_pol_sigma70_r2"/>
</dbReference>
<name>A0A1M6M7Q5_9FLAO</name>
<dbReference type="GO" id="GO:0003677">
    <property type="term" value="F:DNA binding"/>
    <property type="evidence" value="ECO:0007669"/>
    <property type="project" value="InterPro"/>
</dbReference>
<reference evidence="6 7" key="1">
    <citation type="submission" date="2016-11" db="EMBL/GenBank/DDBJ databases">
        <authorList>
            <person name="Jaros S."/>
            <person name="Januszkiewicz K."/>
            <person name="Wedrychowicz H."/>
        </authorList>
    </citation>
    <scope>NUCLEOTIDE SEQUENCE [LARGE SCALE GENOMIC DNA]</scope>
    <source>
        <strain evidence="6 7">CGMCC 1.8863</strain>
    </source>
</reference>
<dbReference type="InterPro" id="IPR039425">
    <property type="entry name" value="RNA_pol_sigma-70-like"/>
</dbReference>
<dbReference type="Proteomes" id="UP000184231">
    <property type="component" value="Unassembled WGS sequence"/>
</dbReference>
<dbReference type="RefSeq" id="WP_072765802.1">
    <property type="nucleotide sequence ID" value="NZ_FQYX01000038.1"/>
</dbReference>
<dbReference type="InterPro" id="IPR013324">
    <property type="entry name" value="RNA_pol_sigma_r3/r4-like"/>
</dbReference>
<evidence type="ECO:0000256" key="3">
    <source>
        <dbReference type="ARBA" id="ARBA00023082"/>
    </source>
</evidence>
<dbReference type="GO" id="GO:0006352">
    <property type="term" value="P:DNA-templated transcription initiation"/>
    <property type="evidence" value="ECO:0007669"/>
    <property type="project" value="InterPro"/>
</dbReference>
<keyword evidence="3" id="KW-0731">Sigma factor</keyword>
<dbReference type="InterPro" id="IPR014284">
    <property type="entry name" value="RNA_pol_sigma-70_dom"/>
</dbReference>
<proteinExistence type="inferred from homology"/>
<dbReference type="CDD" id="cd06171">
    <property type="entry name" value="Sigma70_r4"/>
    <property type="match status" value="1"/>
</dbReference>
<dbReference type="SUPFAM" id="SSF88659">
    <property type="entry name" value="Sigma3 and sigma4 domains of RNA polymerase sigma factors"/>
    <property type="match status" value="1"/>
</dbReference>
<dbReference type="AlphaFoldDB" id="A0A1M6M7Q5"/>
<dbReference type="Gene3D" id="1.10.10.10">
    <property type="entry name" value="Winged helix-like DNA-binding domain superfamily/Winged helix DNA-binding domain"/>
    <property type="match status" value="1"/>
</dbReference>
<dbReference type="SMART" id="SM00421">
    <property type="entry name" value="HTH_LUXR"/>
    <property type="match status" value="1"/>
</dbReference>
<dbReference type="Gene3D" id="1.10.1740.10">
    <property type="match status" value="1"/>
</dbReference>